<dbReference type="InterPro" id="IPR027417">
    <property type="entry name" value="P-loop_NTPase"/>
</dbReference>
<dbReference type="AlphaFoldDB" id="A0A840SED1"/>
<feature type="coiled-coil region" evidence="6">
    <location>
        <begin position="436"/>
        <end position="482"/>
    </location>
</feature>
<dbReference type="CDD" id="cd19499">
    <property type="entry name" value="RecA-like_ClpB_Hsp104-like"/>
    <property type="match status" value="1"/>
</dbReference>
<dbReference type="SMART" id="SM00382">
    <property type="entry name" value="AAA"/>
    <property type="match status" value="2"/>
</dbReference>
<dbReference type="InterPro" id="IPR003959">
    <property type="entry name" value="ATPase_AAA_core"/>
</dbReference>
<proteinExistence type="predicted"/>
<dbReference type="InterPro" id="IPR036628">
    <property type="entry name" value="Clp_N_dom_sf"/>
</dbReference>
<dbReference type="Gene3D" id="1.10.1780.10">
    <property type="entry name" value="Clp, N-terminal domain"/>
    <property type="match status" value="1"/>
</dbReference>
<dbReference type="InterPro" id="IPR004176">
    <property type="entry name" value="Clp_R_N"/>
</dbReference>
<dbReference type="Proteomes" id="UP000578697">
    <property type="component" value="Unassembled WGS sequence"/>
</dbReference>
<dbReference type="PROSITE" id="PS50151">
    <property type="entry name" value="UVR"/>
    <property type="match status" value="1"/>
</dbReference>
<dbReference type="PROSITE" id="PS00870">
    <property type="entry name" value="CLPAB_1"/>
    <property type="match status" value="1"/>
</dbReference>
<keyword evidence="1 5" id="KW-0677">Repeat</keyword>
<dbReference type="SUPFAM" id="SSF52540">
    <property type="entry name" value="P-loop containing nucleoside triphosphate hydrolases"/>
    <property type="match status" value="2"/>
</dbReference>
<protein>
    <submittedName>
        <fullName evidence="9">ATP-dependent Clp protease ATP-binding subunit ClpC</fullName>
    </submittedName>
</protein>
<dbReference type="RefSeq" id="WP_343042491.1">
    <property type="nucleotide sequence ID" value="NZ_JACHFR010000001.1"/>
</dbReference>
<reference evidence="9 10" key="1">
    <citation type="submission" date="2020-08" db="EMBL/GenBank/DDBJ databases">
        <title>Genomic Encyclopedia of Type Strains, Phase IV (KMG-IV): sequencing the most valuable type-strain genomes for metagenomic binning, comparative biology and taxonomic classification.</title>
        <authorList>
            <person name="Goeker M."/>
        </authorList>
    </citation>
    <scope>NUCLEOTIDE SEQUENCE [LARGE SCALE GENOMIC DNA]</scope>
    <source>
        <strain evidence="9 10">DSM 103679</strain>
    </source>
</reference>
<dbReference type="InterPro" id="IPR003593">
    <property type="entry name" value="AAA+_ATPase"/>
</dbReference>
<dbReference type="FunFam" id="3.40.50.300:FF:000010">
    <property type="entry name" value="Chaperone clpB 1, putative"/>
    <property type="match status" value="1"/>
</dbReference>
<dbReference type="InterPro" id="IPR019489">
    <property type="entry name" value="Clp_ATPase_C"/>
</dbReference>
<feature type="domain" description="UVR" evidence="7">
    <location>
        <begin position="440"/>
        <end position="475"/>
    </location>
</feature>
<evidence type="ECO:0000256" key="2">
    <source>
        <dbReference type="ARBA" id="ARBA00022741"/>
    </source>
</evidence>
<dbReference type="Pfam" id="PF00004">
    <property type="entry name" value="AAA"/>
    <property type="match status" value="1"/>
</dbReference>
<dbReference type="PROSITE" id="PS51903">
    <property type="entry name" value="CLP_R"/>
    <property type="match status" value="1"/>
</dbReference>
<name>A0A840SED1_9SPIR</name>
<dbReference type="Pfam" id="PF07724">
    <property type="entry name" value="AAA_2"/>
    <property type="match status" value="1"/>
</dbReference>
<dbReference type="Pfam" id="PF02861">
    <property type="entry name" value="Clp_N"/>
    <property type="match status" value="1"/>
</dbReference>
<evidence type="ECO:0000313" key="10">
    <source>
        <dbReference type="Proteomes" id="UP000578697"/>
    </source>
</evidence>
<keyword evidence="10" id="KW-1185">Reference proteome</keyword>
<dbReference type="InterPro" id="IPR018368">
    <property type="entry name" value="ClpA/B_CS1"/>
</dbReference>
<evidence type="ECO:0000256" key="3">
    <source>
        <dbReference type="ARBA" id="ARBA00022840"/>
    </source>
</evidence>
<dbReference type="InterPro" id="IPR050130">
    <property type="entry name" value="ClpA_ClpB"/>
</dbReference>
<dbReference type="GO" id="GO:0016887">
    <property type="term" value="F:ATP hydrolysis activity"/>
    <property type="evidence" value="ECO:0007669"/>
    <property type="project" value="InterPro"/>
</dbReference>
<evidence type="ECO:0000313" key="9">
    <source>
        <dbReference type="EMBL" id="MBB5217923.1"/>
    </source>
</evidence>
<dbReference type="InterPro" id="IPR041546">
    <property type="entry name" value="ClpA/ClpB_AAA_lid"/>
</dbReference>
<dbReference type="Pfam" id="PF10431">
    <property type="entry name" value="ClpB_D2-small"/>
    <property type="match status" value="1"/>
</dbReference>
<dbReference type="InterPro" id="IPR001943">
    <property type="entry name" value="UVR_dom"/>
</dbReference>
<dbReference type="FunFam" id="3.40.50.300:FF:000025">
    <property type="entry name" value="ATP-dependent Clp protease subunit"/>
    <property type="match status" value="1"/>
</dbReference>
<dbReference type="Gene3D" id="3.40.50.300">
    <property type="entry name" value="P-loop containing nucleotide triphosphate hydrolases"/>
    <property type="match status" value="2"/>
</dbReference>
<dbReference type="EMBL" id="JACHFR010000001">
    <property type="protein sequence ID" value="MBB5217923.1"/>
    <property type="molecule type" value="Genomic_DNA"/>
</dbReference>
<evidence type="ECO:0000256" key="4">
    <source>
        <dbReference type="ARBA" id="ARBA00023186"/>
    </source>
</evidence>
<evidence type="ECO:0000256" key="1">
    <source>
        <dbReference type="ARBA" id="ARBA00022737"/>
    </source>
</evidence>
<dbReference type="GO" id="GO:0008233">
    <property type="term" value="F:peptidase activity"/>
    <property type="evidence" value="ECO:0007669"/>
    <property type="project" value="UniProtKB-KW"/>
</dbReference>
<sequence length="847" mass="94720">MNNLSLSPRAQRLLVALAPDEAYKLGSTVLEPEHVILALLKSGDGLGYITLRTLRMNVLTLQLAIEQSMTAKIADIEVYDLPHSQRLKNVMELANAEASRSGLSYVGTEHFLLGAVSENPSLMNNYFKKAGITYEQLRNAVMDVEKKVPSSARIDGTFKPGIPGADGELLMSDGTSRRKPNANSILETFSRDLTLKAQEDEADPVIGRGNEIQRLIQILSRRQKNNPILVGEPGVGKTAVVEGLAARIVKGNVPKNLLDKRVLCLDLAAMIAGTKYRGEFEERMKRVMKEIRETRNVILFIDEIHTIIGAGGPEGSMDASNMMKPALSRGELQVIGATTSKEYRKYFEKDSALARRFQKIVVDEPDQVESIAILQGLKRKYEEFHNVIYDDDVIPAVVKYSSRYINERFLPDKAIDILDEAGAAKKIIDDERPSEAYELEKEIESLTEKKTVLVQQQDYEKAAMIRDKVGELRHRLDEVNREWKNSGKSAAKHVTVDDILSIISMTTGIDVEQLDDGESHRLVKMEEYIHQTVIGQDEAVRLICSAVRRNRAGVSSVKRPIGSFIFLGPTGVGKTQLAKTLAKFLFGTEDALIRIDMSDYMEKHNASRLVGAPPGYVGYDEGGTLTEKVRQHPYSVVLLDEIEKAHSDIFNLLLQMLEEGELSDNLGHTVSFKNTIVIMTSNAGARNIMAENRMGFSLSSSGVLPYDDIKSSAMEELKRIMTPELLNRVDDVVVFSPLEKEQINSILNIQLRELELRLGEQNLSLCIKPKAREYLIEHGYDPSMGARPLRRLIEREIEDELATLILSGKRGNSATVMVDYNGEKITVRFKKEKHENKTQQTLLVENV</sequence>
<evidence type="ECO:0000259" key="8">
    <source>
        <dbReference type="PROSITE" id="PS51903"/>
    </source>
</evidence>
<dbReference type="GO" id="GO:0005524">
    <property type="term" value="F:ATP binding"/>
    <property type="evidence" value="ECO:0007669"/>
    <property type="project" value="UniProtKB-KW"/>
</dbReference>
<dbReference type="Gene3D" id="1.10.8.60">
    <property type="match status" value="2"/>
</dbReference>
<dbReference type="GO" id="GO:0005737">
    <property type="term" value="C:cytoplasm"/>
    <property type="evidence" value="ECO:0007669"/>
    <property type="project" value="TreeGrafter"/>
</dbReference>
<dbReference type="GO" id="GO:0006508">
    <property type="term" value="P:proteolysis"/>
    <property type="evidence" value="ECO:0007669"/>
    <property type="project" value="UniProtKB-KW"/>
</dbReference>
<evidence type="ECO:0000256" key="6">
    <source>
        <dbReference type="SAM" id="Coils"/>
    </source>
</evidence>
<evidence type="ECO:0000256" key="5">
    <source>
        <dbReference type="PROSITE-ProRule" id="PRU01251"/>
    </source>
</evidence>
<dbReference type="Pfam" id="PF17871">
    <property type="entry name" value="AAA_lid_9"/>
    <property type="match status" value="1"/>
</dbReference>
<dbReference type="GO" id="GO:0034605">
    <property type="term" value="P:cellular response to heat"/>
    <property type="evidence" value="ECO:0007669"/>
    <property type="project" value="TreeGrafter"/>
</dbReference>
<keyword evidence="4" id="KW-0143">Chaperone</keyword>
<dbReference type="Gene3D" id="4.10.860.10">
    <property type="entry name" value="UVR domain"/>
    <property type="match status" value="1"/>
</dbReference>
<dbReference type="InterPro" id="IPR001270">
    <property type="entry name" value="ClpA/B"/>
</dbReference>
<accession>A0A840SED1</accession>
<organism evidence="9 10">
    <name type="scientific">Treponema rectale</name>
    <dbReference type="NCBI Taxonomy" id="744512"/>
    <lineage>
        <taxon>Bacteria</taxon>
        <taxon>Pseudomonadati</taxon>
        <taxon>Spirochaetota</taxon>
        <taxon>Spirochaetia</taxon>
        <taxon>Spirochaetales</taxon>
        <taxon>Treponemataceae</taxon>
        <taxon>Treponema</taxon>
    </lineage>
</organism>
<dbReference type="PANTHER" id="PTHR11638">
    <property type="entry name" value="ATP-DEPENDENT CLP PROTEASE"/>
    <property type="match status" value="1"/>
</dbReference>
<feature type="domain" description="Clp R" evidence="8">
    <location>
        <begin position="1"/>
        <end position="147"/>
    </location>
</feature>
<comment type="caution">
    <text evidence="9">The sequence shown here is derived from an EMBL/GenBank/DDBJ whole genome shotgun (WGS) entry which is preliminary data.</text>
</comment>
<dbReference type="PANTHER" id="PTHR11638:SF18">
    <property type="entry name" value="HEAT SHOCK PROTEIN 104"/>
    <property type="match status" value="1"/>
</dbReference>
<dbReference type="PRINTS" id="PR00300">
    <property type="entry name" value="CLPPROTEASEA"/>
</dbReference>
<keyword evidence="2" id="KW-0547">Nucleotide-binding</keyword>
<keyword evidence="9" id="KW-0645">Protease</keyword>
<evidence type="ECO:0000259" key="7">
    <source>
        <dbReference type="PROSITE" id="PS50151"/>
    </source>
</evidence>
<dbReference type="SUPFAM" id="SSF81923">
    <property type="entry name" value="Double Clp-N motif"/>
    <property type="match status" value="1"/>
</dbReference>
<dbReference type="CDD" id="cd00009">
    <property type="entry name" value="AAA"/>
    <property type="match status" value="1"/>
</dbReference>
<keyword evidence="3 9" id="KW-0067">ATP-binding</keyword>
<gene>
    <name evidence="9" type="ORF">HNP77_000267</name>
</gene>
<dbReference type="SMART" id="SM01086">
    <property type="entry name" value="ClpB_D2-small"/>
    <property type="match status" value="1"/>
</dbReference>
<keyword evidence="9" id="KW-0378">Hydrolase</keyword>
<keyword evidence="6" id="KW-0175">Coiled coil</keyword>